<reference evidence="2 3" key="1">
    <citation type="journal article" date="2016" name="Nat. Commun.">
        <title>Thousands of microbial genomes shed light on interconnected biogeochemical processes in an aquifer system.</title>
        <authorList>
            <person name="Anantharaman K."/>
            <person name="Brown C.T."/>
            <person name="Hug L.A."/>
            <person name="Sharon I."/>
            <person name="Castelle C.J."/>
            <person name="Probst A.J."/>
            <person name="Thomas B.C."/>
            <person name="Singh A."/>
            <person name="Wilkins M.J."/>
            <person name="Karaoz U."/>
            <person name="Brodie E.L."/>
            <person name="Williams K.H."/>
            <person name="Hubbard S.S."/>
            <person name="Banfield J.F."/>
        </authorList>
    </citation>
    <scope>NUCLEOTIDE SEQUENCE [LARGE SCALE GENOMIC DNA]</scope>
</reference>
<dbReference type="SMART" id="SM01234">
    <property type="entry name" value="Haemolytic"/>
    <property type="match status" value="1"/>
</dbReference>
<evidence type="ECO:0000313" key="3">
    <source>
        <dbReference type="Proteomes" id="UP000177376"/>
    </source>
</evidence>
<name>A0A1G1YGJ6_9BACT</name>
<keyword evidence="1" id="KW-1003">Cell membrane</keyword>
<keyword evidence="1" id="KW-0472">Membrane</keyword>
<organism evidence="2 3">
    <name type="scientific">Candidatus Buchananbacteria bacterium RIFCSPLOWO2_01_FULL_39_33</name>
    <dbReference type="NCBI Taxonomy" id="1797543"/>
    <lineage>
        <taxon>Bacteria</taxon>
        <taxon>Candidatus Buchananiibacteriota</taxon>
    </lineage>
</organism>
<accession>A0A1G1YGJ6</accession>
<evidence type="ECO:0000313" key="2">
    <source>
        <dbReference type="EMBL" id="OGY51483.1"/>
    </source>
</evidence>
<dbReference type="PANTHER" id="PTHR33383">
    <property type="entry name" value="MEMBRANE PROTEIN INSERTION EFFICIENCY FACTOR-RELATED"/>
    <property type="match status" value="1"/>
</dbReference>
<comment type="similarity">
    <text evidence="1">Belongs to the UPF0161 family.</text>
</comment>
<comment type="caution">
    <text evidence="2">The sequence shown here is derived from an EMBL/GenBank/DDBJ whole genome shotgun (WGS) entry which is preliminary data.</text>
</comment>
<dbReference type="AlphaFoldDB" id="A0A1G1YGJ6"/>
<dbReference type="InterPro" id="IPR002696">
    <property type="entry name" value="Membr_insert_effic_factor_YidD"/>
</dbReference>
<dbReference type="GO" id="GO:0005886">
    <property type="term" value="C:plasma membrane"/>
    <property type="evidence" value="ECO:0007669"/>
    <property type="project" value="UniProtKB-SubCell"/>
</dbReference>
<gene>
    <name evidence="2" type="ORF">A3A02_03670</name>
</gene>
<proteinExistence type="inferred from homology"/>
<dbReference type="EMBL" id="MHIM01000035">
    <property type="protein sequence ID" value="OGY51483.1"/>
    <property type="molecule type" value="Genomic_DNA"/>
</dbReference>
<dbReference type="NCBIfam" id="TIGR00278">
    <property type="entry name" value="membrane protein insertion efficiency factor YidD"/>
    <property type="match status" value="1"/>
</dbReference>
<comment type="function">
    <text evidence="1">Could be involved in insertion of integral membrane proteins into the membrane.</text>
</comment>
<dbReference type="Pfam" id="PF01809">
    <property type="entry name" value="YidD"/>
    <property type="match status" value="1"/>
</dbReference>
<dbReference type="Proteomes" id="UP000177376">
    <property type="component" value="Unassembled WGS sequence"/>
</dbReference>
<dbReference type="HAMAP" id="MF_00386">
    <property type="entry name" value="UPF0161_YidD"/>
    <property type="match status" value="1"/>
</dbReference>
<comment type="subcellular location">
    <subcellularLocation>
        <location evidence="1">Cell membrane</location>
        <topology evidence="1">Peripheral membrane protein</topology>
        <orientation evidence="1">Cytoplasmic side</orientation>
    </subcellularLocation>
</comment>
<evidence type="ECO:0000256" key="1">
    <source>
        <dbReference type="HAMAP-Rule" id="MF_00386"/>
    </source>
</evidence>
<protein>
    <recommendedName>
        <fullName evidence="1">Putative membrane protein insertion efficiency factor</fullName>
    </recommendedName>
</protein>
<sequence>MPTTLNYLPHLLVLKLIRIYQKTLSFDHGLVKIFFPNGYCKYRPTCSQYAYQSVEKYGIIKGGLIAAWRVLRCNPFSGGGHDPVK</sequence>
<dbReference type="PANTHER" id="PTHR33383:SF1">
    <property type="entry name" value="MEMBRANE PROTEIN INSERTION EFFICIENCY FACTOR-RELATED"/>
    <property type="match status" value="1"/>
</dbReference>